<accession>A0A7G5CDL4</accession>
<reference evidence="1 2" key="1">
    <citation type="journal article" date="2020" name="Mol. Biol. Evol.">
        <title>Life and death of selfish genes: comparative genomics reveals the dynamic evolution of cytoplasmic incompatibility.</title>
        <authorList>
            <person name="Martinez J."/>
            <person name="Klasson L."/>
            <person name="Welch J."/>
            <person name="Jiggins F.M."/>
        </authorList>
    </citation>
    <scope>NUCLEOTIDE SEQUENCE [LARGE SCALE GENOMIC DNA]</scope>
    <source>
        <strain evidence="1">WNik</strain>
    </source>
</reference>
<dbReference type="Proteomes" id="UP000515596">
    <property type="component" value="Chromosome"/>
</dbReference>
<protein>
    <submittedName>
        <fullName evidence="1">Uncharacterized protein</fullName>
    </submittedName>
</protein>
<evidence type="ECO:0000313" key="1">
    <source>
        <dbReference type="EMBL" id="QMV47298.1"/>
    </source>
</evidence>
<organism evidence="1 2">
    <name type="scientific">Wolbachia pipientis</name>
    <dbReference type="NCBI Taxonomy" id="955"/>
    <lineage>
        <taxon>Bacteria</taxon>
        <taxon>Pseudomonadati</taxon>
        <taxon>Pseudomonadota</taxon>
        <taxon>Alphaproteobacteria</taxon>
        <taxon>Rickettsiales</taxon>
        <taxon>Anaplasmataceae</taxon>
        <taxon>Wolbachieae</taxon>
        <taxon>Wolbachia</taxon>
    </lineage>
</organism>
<dbReference type="InterPro" id="IPR014070">
    <property type="entry name" value="WPE_wolbac"/>
</dbReference>
<dbReference type="AlphaFoldDB" id="A0A7G5CDL4"/>
<evidence type="ECO:0000313" key="2">
    <source>
        <dbReference type="Proteomes" id="UP000515596"/>
    </source>
</evidence>
<dbReference type="NCBIfam" id="TIGR02697">
    <property type="entry name" value="WPE_wolbac"/>
    <property type="match status" value="1"/>
</dbReference>
<dbReference type="EMBL" id="CP050530">
    <property type="protein sequence ID" value="QMV47298.1"/>
    <property type="molecule type" value="Genomic_DNA"/>
</dbReference>
<gene>
    <name evidence="1" type="ORF">HC356_04760</name>
</gene>
<sequence length="57" mass="6631">MSWCHPSAYFFVIPVLRHWDPEDVISTKWLHNKGWIPVPSTGMTSQGRWNDTSLGLF</sequence>
<name>A0A7G5CDL4_WOLPI</name>
<proteinExistence type="predicted"/>